<dbReference type="Gene3D" id="3.40.50.360">
    <property type="match status" value="1"/>
</dbReference>
<dbReference type="InterPro" id="IPR050104">
    <property type="entry name" value="FMN-dep_NADH:Q_OxRdtase_AzoR1"/>
</dbReference>
<evidence type="ECO:0000313" key="9">
    <source>
        <dbReference type="Proteomes" id="UP000053058"/>
    </source>
</evidence>
<dbReference type="PANTHER" id="PTHR43741:SF7">
    <property type="entry name" value="FMN-DEPENDENT NADH:QUINONE OXIDOREDUCTASE"/>
    <property type="match status" value="1"/>
</dbReference>
<evidence type="ECO:0000256" key="3">
    <source>
        <dbReference type="ARBA" id="ARBA00023002"/>
    </source>
</evidence>
<comment type="function">
    <text evidence="6">Quinone reductase that provides resistance to thiol-specific stress caused by electrophilic quinones.</text>
</comment>
<keyword evidence="2 6" id="KW-0288">FMN</keyword>
<protein>
    <recommendedName>
        <fullName evidence="6">FMN dependent NADH:quinone oxidoreductase</fullName>
        <ecNumber evidence="6">1.6.5.-</ecNumber>
    </recommendedName>
    <alternativeName>
        <fullName evidence="6">Azo-dye reductase</fullName>
    </alternativeName>
    <alternativeName>
        <fullName evidence="6">FMN-dependent NADH-azo compound oxidoreductase</fullName>
    </alternativeName>
    <alternativeName>
        <fullName evidence="6">FMN-dependent NADH-azoreductase</fullName>
        <ecNumber evidence="6">1.7.1.17</ecNumber>
    </alternativeName>
</protein>
<evidence type="ECO:0000313" key="8">
    <source>
        <dbReference type="EMBL" id="KSU06254.1"/>
    </source>
</evidence>
<comment type="function">
    <text evidence="6">Also exhibits azoreductase activity. Catalyzes the reductive cleavage of the azo bond in aromatic azo compounds to the corresponding amines.</text>
</comment>
<gene>
    <name evidence="6" type="primary">azoR</name>
    <name evidence="8" type="ORF">KF282_1153</name>
</gene>
<evidence type="ECO:0000256" key="2">
    <source>
        <dbReference type="ARBA" id="ARBA00022643"/>
    </source>
</evidence>
<dbReference type="GO" id="GO:0016652">
    <property type="term" value="F:oxidoreductase activity, acting on NAD(P)H as acceptor"/>
    <property type="evidence" value="ECO:0007669"/>
    <property type="project" value="UniProtKB-UniRule"/>
</dbReference>
<dbReference type="GO" id="GO:0010181">
    <property type="term" value="F:FMN binding"/>
    <property type="evidence" value="ECO:0007669"/>
    <property type="project" value="UniProtKB-UniRule"/>
</dbReference>
<comment type="caution">
    <text evidence="6">Lacks conserved residue(s) required for the propagation of feature annotation.</text>
</comment>
<comment type="cofactor">
    <cofactor evidence="6">
        <name>FMN</name>
        <dbReference type="ChEBI" id="CHEBI:58210"/>
    </cofactor>
    <text evidence="6">Binds 1 FMN per subunit.</text>
</comment>
<comment type="subunit">
    <text evidence="6">Homodimer.</text>
</comment>
<dbReference type="AlphaFoldDB" id="A0A0V8CY53"/>
<evidence type="ECO:0000256" key="1">
    <source>
        <dbReference type="ARBA" id="ARBA00022630"/>
    </source>
</evidence>
<dbReference type="EMBL" id="LKLN01000031">
    <property type="protein sequence ID" value="KSU06254.1"/>
    <property type="molecule type" value="Genomic_DNA"/>
</dbReference>
<dbReference type="PATRIC" id="fig|1360.105.peg.2093"/>
<reference evidence="9" key="1">
    <citation type="submission" date="2015-10" db="EMBL/GenBank/DDBJ databases">
        <title>Draft Genome Sequences of 11 Lactococcus lactis subspecies cremoris strains.</title>
        <authorList>
            <person name="Wels M."/>
            <person name="Backus L."/>
            <person name="Boekhorst J."/>
            <person name="Dijkstra A."/>
            <person name="Beerthuizen M."/>
            <person name="Kelly W."/>
            <person name="Siezen R."/>
            <person name="Bachmann H."/>
            <person name="Van Hijum S."/>
        </authorList>
    </citation>
    <scope>NUCLEOTIDE SEQUENCE [LARGE SCALE GENOMIC DNA]</scope>
    <source>
        <strain evidence="9">KF282</strain>
    </source>
</reference>
<organism evidence="8 9">
    <name type="scientific">Lactococcus lactis subsp. lactis</name>
    <name type="common">Streptococcus lactis</name>
    <dbReference type="NCBI Taxonomy" id="1360"/>
    <lineage>
        <taxon>Bacteria</taxon>
        <taxon>Bacillati</taxon>
        <taxon>Bacillota</taxon>
        <taxon>Bacilli</taxon>
        <taxon>Lactobacillales</taxon>
        <taxon>Streptococcaceae</taxon>
        <taxon>Lactococcus</taxon>
    </lineage>
</organism>
<dbReference type="EC" id="1.6.5.-" evidence="6"/>
<comment type="catalytic activity">
    <reaction evidence="5">
        <text>N,N-dimethyl-1,4-phenylenediamine + anthranilate + 2 NAD(+) = 2-(4-dimethylaminophenyl)diazenylbenzoate + 2 NADH + 2 H(+)</text>
        <dbReference type="Rhea" id="RHEA:55872"/>
        <dbReference type="ChEBI" id="CHEBI:15378"/>
        <dbReference type="ChEBI" id="CHEBI:15783"/>
        <dbReference type="ChEBI" id="CHEBI:16567"/>
        <dbReference type="ChEBI" id="CHEBI:57540"/>
        <dbReference type="ChEBI" id="CHEBI:57945"/>
        <dbReference type="ChEBI" id="CHEBI:71579"/>
        <dbReference type="EC" id="1.7.1.17"/>
    </reaction>
    <physiologicalReaction direction="right-to-left" evidence="5">
        <dbReference type="Rhea" id="RHEA:55874"/>
    </physiologicalReaction>
</comment>
<dbReference type="Pfam" id="PF02525">
    <property type="entry name" value="Flavodoxin_2"/>
    <property type="match status" value="1"/>
</dbReference>
<dbReference type="EC" id="1.7.1.17" evidence="6"/>
<keyword evidence="3 6" id="KW-0560">Oxidoreductase</keyword>
<feature type="binding site" evidence="6">
    <location>
        <begin position="30"/>
        <end position="32"/>
    </location>
    <ligand>
        <name>FMN</name>
        <dbReference type="ChEBI" id="CHEBI:58210"/>
    </ligand>
</feature>
<comment type="catalytic activity">
    <reaction evidence="6">
        <text>2 a quinone + NADH + H(+) = 2 a 1,4-benzosemiquinone + NAD(+)</text>
        <dbReference type="Rhea" id="RHEA:65952"/>
        <dbReference type="ChEBI" id="CHEBI:15378"/>
        <dbReference type="ChEBI" id="CHEBI:57540"/>
        <dbReference type="ChEBI" id="CHEBI:57945"/>
        <dbReference type="ChEBI" id="CHEBI:132124"/>
        <dbReference type="ChEBI" id="CHEBI:134225"/>
    </reaction>
</comment>
<keyword evidence="4 6" id="KW-0520">NAD</keyword>
<evidence type="ECO:0000259" key="7">
    <source>
        <dbReference type="Pfam" id="PF02525"/>
    </source>
</evidence>
<comment type="caution">
    <text evidence="8">The sequence shown here is derived from an EMBL/GenBank/DDBJ whole genome shotgun (WGS) entry which is preliminary data.</text>
</comment>
<dbReference type="InterPro" id="IPR003680">
    <property type="entry name" value="Flavodoxin_fold"/>
</dbReference>
<feature type="domain" description="Flavodoxin-like fold" evidence="7">
    <location>
        <begin position="16"/>
        <end position="216"/>
    </location>
</feature>
<keyword evidence="1 6" id="KW-0285">Flavoprotein</keyword>
<dbReference type="SUPFAM" id="SSF52218">
    <property type="entry name" value="Flavoproteins"/>
    <property type="match status" value="1"/>
</dbReference>
<evidence type="ECO:0000256" key="5">
    <source>
        <dbReference type="ARBA" id="ARBA00048542"/>
    </source>
</evidence>
<dbReference type="PANTHER" id="PTHR43741">
    <property type="entry name" value="FMN-DEPENDENT NADH-AZOREDUCTASE 1"/>
    <property type="match status" value="1"/>
</dbReference>
<name>A0A0V8CY53_LACLL</name>
<dbReference type="GO" id="GO:0016655">
    <property type="term" value="F:oxidoreductase activity, acting on NAD(P)H, quinone or similar compound as acceptor"/>
    <property type="evidence" value="ECO:0007669"/>
    <property type="project" value="InterPro"/>
</dbReference>
<dbReference type="InterPro" id="IPR029039">
    <property type="entry name" value="Flavoprotein-like_sf"/>
</dbReference>
<feature type="binding site" evidence="6">
    <location>
        <begin position="157"/>
        <end position="160"/>
    </location>
    <ligand>
        <name>FMN</name>
        <dbReference type="ChEBI" id="CHEBI:58210"/>
    </ligand>
</feature>
<dbReference type="GO" id="GO:0009055">
    <property type="term" value="F:electron transfer activity"/>
    <property type="evidence" value="ECO:0007669"/>
    <property type="project" value="UniProtKB-UniRule"/>
</dbReference>
<evidence type="ECO:0000256" key="6">
    <source>
        <dbReference type="HAMAP-Rule" id="MF_01216"/>
    </source>
</evidence>
<proteinExistence type="inferred from homology"/>
<comment type="similarity">
    <text evidence="6">Belongs to the azoreductase type 1 family.</text>
</comment>
<dbReference type="HAMAP" id="MF_01216">
    <property type="entry name" value="Azoreductase_type1"/>
    <property type="match status" value="1"/>
</dbReference>
<sequence length="227" mass="26331">MLLINKKRKKNKKMTTLLIILAHPHTDDFSWSLATVEEFKKSYQESHPLDKIIIRDLFSEKVPALDNETFAAWKRNKYAPDTLSADDKNLLHRHEEYLEEFLSADKYVFVNPMYNGFVTAELKQYIDVIAVPRKLFRYTENGPIGLLEGKKSLHIQSAGGFYHNEQDPTHMANDLGAAYIDQTMKMVGITDENRQQLFVEGYARYPERADELKEKAFTSAEKFGKDF</sequence>
<evidence type="ECO:0000256" key="4">
    <source>
        <dbReference type="ARBA" id="ARBA00023027"/>
    </source>
</evidence>
<accession>A0A0V8CY53</accession>
<dbReference type="Proteomes" id="UP000053058">
    <property type="component" value="Unassembled WGS sequence"/>
</dbReference>
<dbReference type="InterPro" id="IPR023048">
    <property type="entry name" value="NADH:quinone_OxRdtase_FMN_depd"/>
</dbReference>